<keyword evidence="10" id="KW-1185">Reference proteome</keyword>
<dbReference type="SUPFAM" id="SSF53098">
    <property type="entry name" value="Ribonuclease H-like"/>
    <property type="match status" value="1"/>
</dbReference>
<dbReference type="Pfam" id="PF25244">
    <property type="entry name" value="PML_C"/>
    <property type="match status" value="1"/>
</dbReference>
<proteinExistence type="inferred from homology"/>
<evidence type="ECO:0000256" key="2">
    <source>
        <dbReference type="ARBA" id="ARBA00022722"/>
    </source>
</evidence>
<gene>
    <name evidence="9" type="ORF">MGAL_10B039866</name>
</gene>
<feature type="non-terminal residue" evidence="9">
    <location>
        <position position="1"/>
    </location>
</feature>
<evidence type="ECO:0000256" key="4">
    <source>
        <dbReference type="ARBA" id="ARBA00022801"/>
    </source>
</evidence>
<dbReference type="InterPro" id="IPR013520">
    <property type="entry name" value="Ribonucl_H"/>
</dbReference>
<evidence type="ECO:0000313" key="10">
    <source>
        <dbReference type="Proteomes" id="UP000596742"/>
    </source>
</evidence>
<dbReference type="OrthoDB" id="6140795at2759"/>
<keyword evidence="6" id="KW-0460">Magnesium</keyword>
<feature type="domain" description="Exonuclease" evidence="8">
    <location>
        <begin position="455"/>
        <end position="632"/>
    </location>
</feature>
<dbReference type="GO" id="GO:0005737">
    <property type="term" value="C:cytoplasm"/>
    <property type="evidence" value="ECO:0007669"/>
    <property type="project" value="TreeGrafter"/>
</dbReference>
<dbReference type="AlphaFoldDB" id="A0A8B6FGL3"/>
<dbReference type="GO" id="GO:0008296">
    <property type="term" value="F:3'-5'-DNA exonuclease activity"/>
    <property type="evidence" value="ECO:0007669"/>
    <property type="project" value="TreeGrafter"/>
</dbReference>
<evidence type="ECO:0000259" key="8">
    <source>
        <dbReference type="SMART" id="SM00479"/>
    </source>
</evidence>
<dbReference type="InterPro" id="IPR012337">
    <property type="entry name" value="RNaseH-like_sf"/>
</dbReference>
<sequence>FDFISQLKNKQVVASIVLRTRQDCVHQRNKCSGLSGRKKTREFAPIPSTAMVHTGIGGRQVNSFLTALNIPPVSNTLLSARQKESGSAIETVAETTIAECLSQEIDITKQKFDSNELTVSVDGAWQKRGSGRSYDSLSGHCSMIGTETGKVLGFSVRSKYCKMCDEATRKGVQAKTHDCRMNWDGSAKAMEQDMVVEMVQSIKSKGSNVGTIIADDDTTTIARLRKSVDPNIKKMSDKNHVKKNIANALYQLKAKHKKLTPKVIKYLINCLNYMLCQNQDNPKGVENGLEATDLTDLMKVYKKQSQKLSKLGSTQGNESFNKSVASKAPKSHFYSGTSSLNVRVAASVAQKNDGQCYLIKVNNNIGLSPGVHTKRLAILRDLQARKRRAISITRKEKIRRIQLRNRRVKRNAVKEMCEGTSYSCQIDLQDHQDIVEIPSAPVPPEVHCNIPNTAKVICFDLETTSLARDSHITQIAAVNGESHWTSYVIPKLPISSQASEVTGLTMRNGRMFHQGKVVESSTISTALDGFLEFLKAAGHNIYLTGHNIKTFDCHILINTLKSVGKTEELKKCVEGFVDTRLLFKINNPDLKSFSQVNLIKTLMNCSYDAHDALEDVIYLQKLLDFTNIRIADPKFSTATFTVQTAYFSHDQIILTKLNLPSLREFIDQKVISIGIAHKIASSNLNKSSLLLAFSRGQEEGIRQLFSEECCNQGPRVTKSSKIITAVSNFIKQHLTES</sequence>
<dbReference type="PANTHER" id="PTHR13058">
    <property type="entry name" value="THREE PRIME REPAIR EXONUCLEASE 1, 2"/>
    <property type="match status" value="1"/>
</dbReference>
<accession>A0A8B6FGL3</accession>
<evidence type="ECO:0000256" key="5">
    <source>
        <dbReference type="ARBA" id="ARBA00022839"/>
    </source>
</evidence>
<keyword evidence="3" id="KW-0479">Metal-binding</keyword>
<dbReference type="InterPro" id="IPR036397">
    <property type="entry name" value="RNaseH_sf"/>
</dbReference>
<dbReference type="GO" id="GO:0046872">
    <property type="term" value="F:metal ion binding"/>
    <property type="evidence" value="ECO:0007669"/>
    <property type="project" value="UniProtKB-KW"/>
</dbReference>
<comment type="cofactor">
    <cofactor evidence="1">
        <name>Mg(2+)</name>
        <dbReference type="ChEBI" id="CHEBI:18420"/>
    </cofactor>
</comment>
<dbReference type="InterPro" id="IPR040393">
    <property type="entry name" value="TREX1/2"/>
</dbReference>
<name>A0A8B6FGL3_MYTGA</name>
<organism evidence="9 10">
    <name type="scientific">Mytilus galloprovincialis</name>
    <name type="common">Mediterranean mussel</name>
    <dbReference type="NCBI Taxonomy" id="29158"/>
    <lineage>
        <taxon>Eukaryota</taxon>
        <taxon>Metazoa</taxon>
        <taxon>Spiralia</taxon>
        <taxon>Lophotrochozoa</taxon>
        <taxon>Mollusca</taxon>
        <taxon>Bivalvia</taxon>
        <taxon>Autobranchia</taxon>
        <taxon>Pteriomorphia</taxon>
        <taxon>Mytilida</taxon>
        <taxon>Mytiloidea</taxon>
        <taxon>Mytilidae</taxon>
        <taxon>Mytilinae</taxon>
        <taxon>Mytilus</taxon>
    </lineage>
</organism>
<evidence type="ECO:0000256" key="6">
    <source>
        <dbReference type="ARBA" id="ARBA00022842"/>
    </source>
</evidence>
<dbReference type="EMBL" id="UYJE01006781">
    <property type="protein sequence ID" value="VDI48873.1"/>
    <property type="molecule type" value="Genomic_DNA"/>
</dbReference>
<evidence type="ECO:0000256" key="1">
    <source>
        <dbReference type="ARBA" id="ARBA00001946"/>
    </source>
</evidence>
<dbReference type="SMART" id="SM00479">
    <property type="entry name" value="EXOIII"/>
    <property type="match status" value="1"/>
</dbReference>
<keyword evidence="4" id="KW-0378">Hydrolase</keyword>
<evidence type="ECO:0000313" key="9">
    <source>
        <dbReference type="EMBL" id="VDI48873.1"/>
    </source>
</evidence>
<keyword evidence="2" id="KW-0540">Nuclease</keyword>
<dbReference type="Pfam" id="PF00929">
    <property type="entry name" value="RNase_T"/>
    <property type="match status" value="1"/>
</dbReference>
<protein>
    <recommendedName>
        <fullName evidence="8">Exonuclease domain-containing protein</fullName>
    </recommendedName>
</protein>
<dbReference type="Proteomes" id="UP000596742">
    <property type="component" value="Unassembled WGS sequence"/>
</dbReference>
<keyword evidence="5" id="KW-0269">Exonuclease</keyword>
<dbReference type="InterPro" id="IPR049012">
    <property type="entry name" value="Mutator_transp_dom"/>
</dbReference>
<evidence type="ECO:0000256" key="7">
    <source>
        <dbReference type="ARBA" id="ARBA00025769"/>
    </source>
</evidence>
<dbReference type="InterPro" id="IPR057617">
    <property type="entry name" value="PML_C"/>
</dbReference>
<dbReference type="Pfam" id="PF20700">
    <property type="entry name" value="Mutator"/>
    <property type="match status" value="1"/>
</dbReference>
<comment type="similarity">
    <text evidence="7">Belongs to the exonuclease superfamily. TREX family.</text>
</comment>
<comment type="caution">
    <text evidence="9">The sequence shown here is derived from an EMBL/GenBank/DDBJ whole genome shotgun (WGS) entry which is preliminary data.</text>
</comment>
<dbReference type="PANTHER" id="PTHR13058:SF22">
    <property type="entry name" value="EXODEOXYRIBONUCLEASE III"/>
    <property type="match status" value="1"/>
</dbReference>
<evidence type="ECO:0000256" key="3">
    <source>
        <dbReference type="ARBA" id="ARBA00022723"/>
    </source>
</evidence>
<dbReference type="Gene3D" id="3.30.420.10">
    <property type="entry name" value="Ribonuclease H-like superfamily/Ribonuclease H"/>
    <property type="match status" value="1"/>
</dbReference>
<dbReference type="GO" id="GO:0003676">
    <property type="term" value="F:nucleic acid binding"/>
    <property type="evidence" value="ECO:0007669"/>
    <property type="project" value="InterPro"/>
</dbReference>
<reference evidence="9" key="1">
    <citation type="submission" date="2018-11" db="EMBL/GenBank/DDBJ databases">
        <authorList>
            <person name="Alioto T."/>
            <person name="Alioto T."/>
        </authorList>
    </citation>
    <scope>NUCLEOTIDE SEQUENCE</scope>
</reference>
<dbReference type="CDD" id="cd06127">
    <property type="entry name" value="DEDDh"/>
    <property type="match status" value="1"/>
</dbReference>
<dbReference type="GO" id="GO:0006308">
    <property type="term" value="P:DNA catabolic process"/>
    <property type="evidence" value="ECO:0007669"/>
    <property type="project" value="TreeGrafter"/>
</dbReference>